<sequence length="150" mass="16823">MVEQATTRRRLESARRSIKESFPPRRHAAGEKIFRPLHSETALSEAKKICEALSDTKDTAVGETPGKSCSERTEPPSLNPCAYDLCGHVACMTVFSVISCPLYVQVPWGKTRLRTAYPSEDDDPRQECGPDPWNFAAQIDWEVEDDGYTM</sequence>
<protein>
    <submittedName>
        <fullName evidence="2">Uncharacterized protein</fullName>
    </submittedName>
</protein>
<evidence type="ECO:0000313" key="3">
    <source>
        <dbReference type="Proteomes" id="UP001054945"/>
    </source>
</evidence>
<dbReference type="EMBL" id="BPLR01017513">
    <property type="protein sequence ID" value="GIY92234.1"/>
    <property type="molecule type" value="Genomic_DNA"/>
</dbReference>
<dbReference type="Proteomes" id="UP001054945">
    <property type="component" value="Unassembled WGS sequence"/>
</dbReference>
<accession>A0AAV4XE18</accession>
<feature type="region of interest" description="Disordered" evidence="1">
    <location>
        <begin position="1"/>
        <end position="30"/>
    </location>
</feature>
<keyword evidence="3" id="KW-1185">Reference proteome</keyword>
<proteinExistence type="predicted"/>
<organism evidence="2 3">
    <name type="scientific">Caerostris extrusa</name>
    <name type="common">Bark spider</name>
    <name type="synonym">Caerostris bankana</name>
    <dbReference type="NCBI Taxonomy" id="172846"/>
    <lineage>
        <taxon>Eukaryota</taxon>
        <taxon>Metazoa</taxon>
        <taxon>Ecdysozoa</taxon>
        <taxon>Arthropoda</taxon>
        <taxon>Chelicerata</taxon>
        <taxon>Arachnida</taxon>
        <taxon>Araneae</taxon>
        <taxon>Araneomorphae</taxon>
        <taxon>Entelegynae</taxon>
        <taxon>Araneoidea</taxon>
        <taxon>Araneidae</taxon>
        <taxon>Caerostris</taxon>
    </lineage>
</organism>
<gene>
    <name evidence="2" type="ORF">CEXT_671761</name>
</gene>
<feature type="compositionally biased region" description="Basic and acidic residues" evidence="1">
    <location>
        <begin position="9"/>
        <end position="30"/>
    </location>
</feature>
<evidence type="ECO:0000313" key="2">
    <source>
        <dbReference type="EMBL" id="GIY92234.1"/>
    </source>
</evidence>
<dbReference type="AlphaFoldDB" id="A0AAV4XE18"/>
<reference evidence="2 3" key="1">
    <citation type="submission" date="2021-06" db="EMBL/GenBank/DDBJ databases">
        <title>Caerostris extrusa draft genome.</title>
        <authorList>
            <person name="Kono N."/>
            <person name="Arakawa K."/>
        </authorList>
    </citation>
    <scope>NUCLEOTIDE SEQUENCE [LARGE SCALE GENOMIC DNA]</scope>
</reference>
<name>A0AAV4XE18_CAEEX</name>
<comment type="caution">
    <text evidence="2">The sequence shown here is derived from an EMBL/GenBank/DDBJ whole genome shotgun (WGS) entry which is preliminary data.</text>
</comment>
<evidence type="ECO:0000256" key="1">
    <source>
        <dbReference type="SAM" id="MobiDB-lite"/>
    </source>
</evidence>